<reference evidence="1" key="1">
    <citation type="journal article" date="2020" name="mSystems">
        <title>Genome- and Community-Level Interaction Insights into Carbon Utilization and Element Cycling Functions of Hydrothermarchaeota in Hydrothermal Sediment.</title>
        <authorList>
            <person name="Zhou Z."/>
            <person name="Liu Y."/>
            <person name="Xu W."/>
            <person name="Pan J."/>
            <person name="Luo Z.H."/>
            <person name="Li M."/>
        </authorList>
    </citation>
    <scope>NUCLEOTIDE SEQUENCE [LARGE SCALE GENOMIC DNA]</scope>
    <source>
        <strain evidence="1">SpSt-1065</strain>
    </source>
</reference>
<protein>
    <submittedName>
        <fullName evidence="1">Uncharacterized protein</fullName>
    </submittedName>
</protein>
<gene>
    <name evidence="1" type="ORF">ENM21_03175</name>
</gene>
<dbReference type="AlphaFoldDB" id="A0A7C5VYQ4"/>
<proteinExistence type="predicted"/>
<accession>A0A7C5VYQ4</accession>
<sequence length="119" mass="13949">MANYAVRIPRLSAAEWAGQVPLYSIYTRAYLEQEPQAAYELWLRNLNPSLTQRSGLERLFETIYRGYQVRSALEGPEAPDWVEYLSTLNPNWFLSMLTPALRGEDPSRYQRPLRWFAFS</sequence>
<dbReference type="EMBL" id="DRWX01000154">
    <property type="protein sequence ID" value="HHM96199.1"/>
    <property type="molecule type" value="Genomic_DNA"/>
</dbReference>
<evidence type="ECO:0000313" key="1">
    <source>
        <dbReference type="EMBL" id="HHM96199.1"/>
    </source>
</evidence>
<organism evidence="1">
    <name type="scientific">Thermomicrobium roseum</name>
    <dbReference type="NCBI Taxonomy" id="500"/>
    <lineage>
        <taxon>Bacteria</taxon>
        <taxon>Pseudomonadati</taxon>
        <taxon>Thermomicrobiota</taxon>
        <taxon>Thermomicrobia</taxon>
        <taxon>Thermomicrobiales</taxon>
        <taxon>Thermomicrobiaceae</taxon>
        <taxon>Thermomicrobium</taxon>
    </lineage>
</organism>
<comment type="caution">
    <text evidence="1">The sequence shown here is derived from an EMBL/GenBank/DDBJ whole genome shotgun (WGS) entry which is preliminary data.</text>
</comment>
<name>A0A7C5VYQ4_THERO</name>